<feature type="transmembrane region" description="Helical" evidence="1">
    <location>
        <begin position="146"/>
        <end position="167"/>
    </location>
</feature>
<feature type="transmembrane region" description="Helical" evidence="1">
    <location>
        <begin position="20"/>
        <end position="36"/>
    </location>
</feature>
<feature type="non-terminal residue" evidence="3">
    <location>
        <position position="1"/>
    </location>
</feature>
<evidence type="ECO:0000259" key="2">
    <source>
        <dbReference type="Pfam" id="PF20581"/>
    </source>
</evidence>
<organism evidence="3">
    <name type="scientific">marine sediment metagenome</name>
    <dbReference type="NCBI Taxonomy" id="412755"/>
    <lineage>
        <taxon>unclassified sequences</taxon>
        <taxon>metagenomes</taxon>
        <taxon>ecological metagenomes</taxon>
    </lineage>
</organism>
<dbReference type="Pfam" id="PF20581">
    <property type="entry name" value="DUF6785"/>
    <property type="match status" value="1"/>
</dbReference>
<reference evidence="3" key="1">
    <citation type="journal article" date="2014" name="Front. Microbiol.">
        <title>High frequency of phylogenetically diverse reductive dehalogenase-homologous genes in deep subseafloor sedimentary metagenomes.</title>
        <authorList>
            <person name="Kawai M."/>
            <person name="Futagami T."/>
            <person name="Toyoda A."/>
            <person name="Takaki Y."/>
            <person name="Nishi S."/>
            <person name="Hori S."/>
            <person name="Arai W."/>
            <person name="Tsubouchi T."/>
            <person name="Morono Y."/>
            <person name="Uchiyama I."/>
            <person name="Ito T."/>
            <person name="Fujiyama A."/>
            <person name="Inagaki F."/>
            <person name="Takami H."/>
        </authorList>
    </citation>
    <scope>NUCLEOTIDE SEQUENCE</scope>
    <source>
        <strain evidence="3">Expedition CK06-06</strain>
    </source>
</reference>
<accession>X0UJ34</accession>
<dbReference type="AlphaFoldDB" id="X0UJ34"/>
<feature type="transmembrane region" description="Helical" evidence="1">
    <location>
        <begin position="120"/>
        <end position="140"/>
    </location>
</feature>
<proteinExistence type="predicted"/>
<feature type="transmembrane region" description="Helical" evidence="1">
    <location>
        <begin position="74"/>
        <end position="92"/>
    </location>
</feature>
<feature type="non-terminal residue" evidence="3">
    <location>
        <position position="282"/>
    </location>
</feature>
<name>X0UJ34_9ZZZZ</name>
<feature type="transmembrane region" description="Helical" evidence="1">
    <location>
        <begin position="233"/>
        <end position="257"/>
    </location>
</feature>
<dbReference type="InterPro" id="IPR046712">
    <property type="entry name" value="DUF6785"/>
</dbReference>
<sequence length="282" mass="31486">GHFFRLRENIVFVENSPWRLSLYVEVVVIGLVFLIPNRVAFTVWFVTLLSWFTQAVMSSYNLRLRDEGVFGSEMNHLALGGTIVFVASSLWLSRAHLRRALRCALGRGEREYDRGEPSSYRTAFLVVVVGCVVGVVWLAVMGLGVVHSLALMFITLAVYYAMARVVAQCGLPMLSPPVYPHHFMATVFGPGSFGSRGAAVLGSHMGWQFDMRNSVMSGSGHGMYLVRRRRGGLFWAMLLGLVVSYVAACACAVWMGYEHGASNMDPWFYGNFPRLPWLWARG</sequence>
<protein>
    <recommendedName>
        <fullName evidence="2">DUF6785 domain-containing protein</fullName>
    </recommendedName>
</protein>
<feature type="domain" description="DUF6785" evidence="2">
    <location>
        <begin position="20"/>
        <end position="260"/>
    </location>
</feature>
<keyword evidence="1" id="KW-0812">Transmembrane</keyword>
<keyword evidence="1" id="KW-1133">Transmembrane helix</keyword>
<comment type="caution">
    <text evidence="3">The sequence shown here is derived from an EMBL/GenBank/DDBJ whole genome shotgun (WGS) entry which is preliminary data.</text>
</comment>
<keyword evidence="1" id="KW-0472">Membrane</keyword>
<evidence type="ECO:0000313" key="3">
    <source>
        <dbReference type="EMBL" id="GAF99311.1"/>
    </source>
</evidence>
<evidence type="ECO:0000256" key="1">
    <source>
        <dbReference type="SAM" id="Phobius"/>
    </source>
</evidence>
<gene>
    <name evidence="3" type="ORF">S01H1_20356</name>
</gene>
<dbReference type="EMBL" id="BARS01011128">
    <property type="protein sequence ID" value="GAF99311.1"/>
    <property type="molecule type" value="Genomic_DNA"/>
</dbReference>